<comment type="caution">
    <text evidence="1">The sequence shown here is derived from an EMBL/GenBank/DDBJ whole genome shotgun (WGS) entry which is preliminary data.</text>
</comment>
<accession>A0A934KIM4</accession>
<evidence type="ECO:0000313" key="1">
    <source>
        <dbReference type="EMBL" id="MBJ7604276.1"/>
    </source>
</evidence>
<dbReference type="PANTHER" id="PTHR28630:SF3">
    <property type="entry name" value="PEROXIREDOXIN-LIKE 2C"/>
    <property type="match status" value="1"/>
</dbReference>
<dbReference type="EMBL" id="JAEKNQ010000056">
    <property type="protein sequence ID" value="MBJ7604276.1"/>
    <property type="molecule type" value="Genomic_DNA"/>
</dbReference>
<dbReference type="Pfam" id="PF13911">
    <property type="entry name" value="AhpC-TSA_2"/>
    <property type="match status" value="1"/>
</dbReference>
<dbReference type="InterPro" id="IPR032801">
    <property type="entry name" value="PXL2A/B/C"/>
</dbReference>
<reference evidence="1 2" key="1">
    <citation type="submission" date="2020-10" db="EMBL/GenBank/DDBJ databases">
        <title>Ca. Dormibacterota MAGs.</title>
        <authorList>
            <person name="Montgomery K."/>
        </authorList>
    </citation>
    <scope>NUCLEOTIDE SEQUENCE [LARGE SCALE GENOMIC DNA]</scope>
    <source>
        <strain evidence="1">SC8811_S16_3</strain>
    </source>
</reference>
<protein>
    <submittedName>
        <fullName evidence="1">AhpC/TSA family protein</fullName>
    </submittedName>
</protein>
<dbReference type="AlphaFoldDB" id="A0A934KIM4"/>
<evidence type="ECO:0000313" key="2">
    <source>
        <dbReference type="Proteomes" id="UP000620075"/>
    </source>
</evidence>
<sequence length="123" mass="12792">MRGKLPQIEAKGAQLIFVGNGSVRFAARFQQDRVPGIPVYTDPSLGTFSAAGMKRGVGATLSLGSLLAGARSTLRGHRQTSVQGDPWQQGGVIVVAGGGEVVYRRPNQHAGERPDLAAALAAL</sequence>
<gene>
    <name evidence="1" type="ORF">JF888_13980</name>
</gene>
<proteinExistence type="predicted"/>
<dbReference type="Proteomes" id="UP000620075">
    <property type="component" value="Unassembled WGS sequence"/>
</dbReference>
<dbReference type="RefSeq" id="WP_338181656.1">
    <property type="nucleotide sequence ID" value="NZ_JAEKNQ010000056.1"/>
</dbReference>
<organism evidence="1 2">
    <name type="scientific">Candidatus Dormiibacter inghamiae</name>
    <dbReference type="NCBI Taxonomy" id="3127013"/>
    <lineage>
        <taxon>Bacteria</taxon>
        <taxon>Bacillati</taxon>
        <taxon>Candidatus Dormiibacterota</taxon>
        <taxon>Candidatus Dormibacteria</taxon>
        <taxon>Candidatus Dormibacterales</taxon>
        <taxon>Candidatus Dormibacteraceae</taxon>
        <taxon>Candidatus Dormiibacter</taxon>
    </lineage>
</organism>
<name>A0A934KIM4_9BACT</name>
<dbReference type="PANTHER" id="PTHR28630">
    <property type="match status" value="1"/>
</dbReference>